<dbReference type="InterPro" id="IPR011990">
    <property type="entry name" value="TPR-like_helical_dom_sf"/>
</dbReference>
<reference evidence="3" key="1">
    <citation type="submission" date="2023-07" db="EMBL/GenBank/DDBJ databases">
        <title>30 novel species of actinomycetes from the DSMZ collection.</title>
        <authorList>
            <person name="Nouioui I."/>
        </authorList>
    </citation>
    <scope>NUCLEOTIDE SEQUENCE [LARGE SCALE GENOMIC DNA]</scope>
    <source>
        <strain evidence="3">DSM 45834</strain>
    </source>
</reference>
<protein>
    <submittedName>
        <fullName evidence="2">BTAD domain-containing putative transcriptional regulator</fullName>
    </submittedName>
</protein>
<proteinExistence type="predicted"/>
<organism evidence="2 3">
    <name type="scientific">Pseudonocardia charpentierae</name>
    <dbReference type="NCBI Taxonomy" id="3075545"/>
    <lineage>
        <taxon>Bacteria</taxon>
        <taxon>Bacillati</taxon>
        <taxon>Actinomycetota</taxon>
        <taxon>Actinomycetes</taxon>
        <taxon>Pseudonocardiales</taxon>
        <taxon>Pseudonocardiaceae</taxon>
        <taxon>Pseudonocardia</taxon>
    </lineage>
</organism>
<keyword evidence="3" id="KW-1185">Reference proteome</keyword>
<gene>
    <name evidence="2" type="ORF">RM445_26795</name>
</gene>
<feature type="domain" description="Bacterial transcriptional activator" evidence="1">
    <location>
        <begin position="93"/>
        <end position="231"/>
    </location>
</feature>
<dbReference type="Proteomes" id="UP001183202">
    <property type="component" value="Unassembled WGS sequence"/>
</dbReference>
<dbReference type="SUPFAM" id="SSF48452">
    <property type="entry name" value="TPR-like"/>
    <property type="match status" value="1"/>
</dbReference>
<dbReference type="Gene3D" id="1.25.40.10">
    <property type="entry name" value="Tetratricopeptide repeat domain"/>
    <property type="match status" value="1"/>
</dbReference>
<dbReference type="PANTHER" id="PTHR35807">
    <property type="entry name" value="TRANSCRIPTIONAL REGULATOR REDD-RELATED"/>
    <property type="match status" value="1"/>
</dbReference>
<dbReference type="EMBL" id="JAVREJ010000026">
    <property type="protein sequence ID" value="MDT0353126.1"/>
    <property type="molecule type" value="Genomic_DNA"/>
</dbReference>
<dbReference type="InterPro" id="IPR051677">
    <property type="entry name" value="AfsR-DnrI-RedD_regulator"/>
</dbReference>
<accession>A0ABU2NGP6</accession>
<dbReference type="InterPro" id="IPR005158">
    <property type="entry name" value="BTAD"/>
</dbReference>
<evidence type="ECO:0000313" key="3">
    <source>
        <dbReference type="Proteomes" id="UP001183202"/>
    </source>
</evidence>
<dbReference type="InterPro" id="IPR036388">
    <property type="entry name" value="WH-like_DNA-bd_sf"/>
</dbReference>
<dbReference type="SMART" id="SM01043">
    <property type="entry name" value="BTAD"/>
    <property type="match status" value="1"/>
</dbReference>
<sequence length="238" mass="26341">MGRVELSLIRGFRVVHEGTMVSLPLGAQRVLAFLALHDRPVLRAAVAGTLWQDAAERRACASLRSALWRLNQPGLRLVDATVTSLCLAPHVRVDLQRVEELAHDVLSRRVACEAMGRPAQSFRGDFLPDWPDDWVLIERERFRQLRLHVLEALCDQLTEVGRFGEAVDAGLAAVAAEPLRESAHRAVMRAYLAEGNRGEALRQYDLYRQLAQTELGVAPSAVMRALVANTAAPDPRDG</sequence>
<comment type="caution">
    <text evidence="2">The sequence shown here is derived from an EMBL/GenBank/DDBJ whole genome shotgun (WGS) entry which is preliminary data.</text>
</comment>
<dbReference type="Pfam" id="PF03704">
    <property type="entry name" value="BTAD"/>
    <property type="match status" value="1"/>
</dbReference>
<name>A0ABU2NGP6_9PSEU</name>
<evidence type="ECO:0000313" key="2">
    <source>
        <dbReference type="EMBL" id="MDT0353126.1"/>
    </source>
</evidence>
<evidence type="ECO:0000259" key="1">
    <source>
        <dbReference type="SMART" id="SM01043"/>
    </source>
</evidence>
<dbReference type="Gene3D" id="1.10.10.10">
    <property type="entry name" value="Winged helix-like DNA-binding domain superfamily/Winged helix DNA-binding domain"/>
    <property type="match status" value="1"/>
</dbReference>